<evidence type="ECO:0000313" key="11">
    <source>
        <dbReference type="Proteomes" id="UP000694414"/>
    </source>
</evidence>
<evidence type="ECO:0000256" key="1">
    <source>
        <dbReference type="ARBA" id="ARBA00005224"/>
    </source>
</evidence>
<dbReference type="GO" id="GO:0006730">
    <property type="term" value="P:one-carbon metabolic process"/>
    <property type="evidence" value="ECO:0007669"/>
    <property type="project" value="UniProtKB-KW"/>
</dbReference>
<protein>
    <recommendedName>
        <fullName evidence="3 8">Methionine adenosyltransferase 2 subunit beta</fullName>
    </recommendedName>
    <alternativeName>
        <fullName evidence="5 8">Methionine adenosyltransferase II beta</fullName>
    </alternativeName>
</protein>
<evidence type="ECO:0000259" key="9">
    <source>
        <dbReference type="Pfam" id="PF04321"/>
    </source>
</evidence>
<dbReference type="InterPro" id="IPR005913">
    <property type="entry name" value="dTDP_dehydrorham_reduct"/>
</dbReference>
<feature type="domain" description="RmlD-like substrate binding" evidence="9">
    <location>
        <begin position="30"/>
        <end position="87"/>
    </location>
</feature>
<sequence>MVGRQKELSIHFVPGSCRLVEEEVNIPNRRVLVTGATGLLGRAVFKEFQQNNWHAVGCGFRRARPKFEQVNLLDSNAVHHIIHDFQLQLEHFSSTSAQIMYLMEQIHLIERKTYQVP</sequence>
<dbReference type="GO" id="GO:0048269">
    <property type="term" value="C:methionine adenosyltransferase complex"/>
    <property type="evidence" value="ECO:0007669"/>
    <property type="project" value="TreeGrafter"/>
</dbReference>
<evidence type="ECO:0000256" key="4">
    <source>
        <dbReference type="ARBA" id="ARBA00022563"/>
    </source>
</evidence>
<dbReference type="GO" id="GO:0048270">
    <property type="term" value="F:methionine adenosyltransferase regulator activity"/>
    <property type="evidence" value="ECO:0007669"/>
    <property type="project" value="TreeGrafter"/>
</dbReference>
<dbReference type="Gene3D" id="3.40.50.720">
    <property type="entry name" value="NAD(P)-binding Rossmann-like Domain"/>
    <property type="match status" value="1"/>
</dbReference>
<organism evidence="10 11">
    <name type="scientific">Prolemur simus</name>
    <name type="common">Greater bamboo lemur</name>
    <name type="synonym">Hapalemur simus</name>
    <dbReference type="NCBI Taxonomy" id="1328070"/>
    <lineage>
        <taxon>Eukaryota</taxon>
        <taxon>Metazoa</taxon>
        <taxon>Chordata</taxon>
        <taxon>Craniata</taxon>
        <taxon>Vertebrata</taxon>
        <taxon>Euteleostomi</taxon>
        <taxon>Mammalia</taxon>
        <taxon>Eutheria</taxon>
        <taxon>Euarchontoglires</taxon>
        <taxon>Primates</taxon>
        <taxon>Strepsirrhini</taxon>
        <taxon>Lemuriformes</taxon>
        <taxon>Lemuridae</taxon>
        <taxon>Prolemur</taxon>
    </lineage>
</organism>
<reference evidence="10" key="2">
    <citation type="submission" date="2025-09" db="UniProtKB">
        <authorList>
            <consortium name="Ensembl"/>
        </authorList>
    </citation>
    <scope>IDENTIFICATION</scope>
</reference>
<evidence type="ECO:0000256" key="3">
    <source>
        <dbReference type="ARBA" id="ARBA00021596"/>
    </source>
</evidence>
<dbReference type="GO" id="GO:0006556">
    <property type="term" value="P:S-adenosylmethionine biosynthetic process"/>
    <property type="evidence" value="ECO:0007669"/>
    <property type="project" value="UniProtKB-UniPathway"/>
</dbReference>
<dbReference type="AlphaFoldDB" id="A0A8C8YRV8"/>
<dbReference type="Pfam" id="PF04321">
    <property type="entry name" value="RmlD_sub_bind"/>
    <property type="match status" value="1"/>
</dbReference>
<evidence type="ECO:0000313" key="10">
    <source>
        <dbReference type="Ensembl" id="ENSPSMP00000006404.1"/>
    </source>
</evidence>
<evidence type="ECO:0000256" key="5">
    <source>
        <dbReference type="ARBA" id="ARBA00029977"/>
    </source>
</evidence>
<comment type="function">
    <text evidence="6">Regulatory subunit of S-adenosylmethionine synthetase 2, an enzyme that catalyzes the formation of S-adenosylmethionine from methionine and ATP. Regulates MAT2A catalytic activity by changing its kinetic properties, increasing its affinity for L-methionine. Can bind NADP (in vitro).</text>
</comment>
<evidence type="ECO:0000256" key="7">
    <source>
        <dbReference type="ARBA" id="ARBA00046786"/>
    </source>
</evidence>
<comment type="pathway">
    <text evidence="1 8">Amino-acid biosynthesis; S-adenosyl-L-methionine biosynthesis; S-adenosyl-L-methionine from L-methionine: step 1/1.</text>
</comment>
<accession>A0A8C8YRV8</accession>
<dbReference type="GeneTree" id="ENSGT00390000006721"/>
<keyword evidence="4 8" id="KW-0554">One-carbon metabolism</keyword>
<name>A0A8C8YRV8_PROSS</name>
<evidence type="ECO:0000256" key="6">
    <source>
        <dbReference type="ARBA" id="ARBA00045998"/>
    </source>
</evidence>
<dbReference type="UniPathway" id="UPA00315">
    <property type="reaction ID" value="UER00080"/>
</dbReference>
<dbReference type="SUPFAM" id="SSF51735">
    <property type="entry name" value="NAD(P)-binding Rossmann-fold domains"/>
    <property type="match status" value="1"/>
</dbReference>
<gene>
    <name evidence="10" type="primary">MAT2B</name>
</gene>
<comment type="similarity">
    <text evidence="2 8">Belongs to the dTDP-4-dehydrorhamnose reductase family. MAT2B subfamily.</text>
</comment>
<dbReference type="PANTHER" id="PTHR10491:SF4">
    <property type="entry name" value="METHIONINE ADENOSYLTRANSFERASE 2 SUBUNIT BETA"/>
    <property type="match status" value="1"/>
</dbReference>
<evidence type="ECO:0000256" key="8">
    <source>
        <dbReference type="RuleBase" id="RU364081"/>
    </source>
</evidence>
<reference evidence="10" key="1">
    <citation type="submission" date="2025-08" db="UniProtKB">
        <authorList>
            <consortium name="Ensembl"/>
        </authorList>
    </citation>
    <scope>IDENTIFICATION</scope>
</reference>
<dbReference type="InterPro" id="IPR036291">
    <property type="entry name" value="NAD(P)-bd_dom_sf"/>
</dbReference>
<dbReference type="Ensembl" id="ENSPSMT00000007560.1">
    <property type="protein sequence ID" value="ENSPSMP00000006404.1"/>
    <property type="gene ID" value="ENSPSMG00000004803.1"/>
</dbReference>
<comment type="subunit">
    <text evidence="7 8">Heterotrimer; composed of a catalytic MAT2A homodimer that binds one regulatory MAT2B chain. Heterohexamer; composed of a central, catalytic MAT2A homotetramer flanked on either side by a regulatory MAT2B chain. NADP binding increases the affinity for MAT2A.</text>
</comment>
<dbReference type="PANTHER" id="PTHR10491">
    <property type="entry name" value="DTDP-4-DEHYDRORHAMNOSE REDUCTASE"/>
    <property type="match status" value="1"/>
</dbReference>
<dbReference type="InterPro" id="IPR029903">
    <property type="entry name" value="RmlD-like-bd"/>
</dbReference>
<proteinExistence type="inferred from homology"/>
<keyword evidence="11" id="KW-1185">Reference proteome</keyword>
<evidence type="ECO:0000256" key="2">
    <source>
        <dbReference type="ARBA" id="ARBA00008656"/>
    </source>
</evidence>
<dbReference type="Proteomes" id="UP000694414">
    <property type="component" value="Unplaced"/>
</dbReference>